<keyword evidence="7" id="KW-0325">Glycoprotein</keyword>
<keyword evidence="6 8" id="KW-0472">Membrane</keyword>
<name>A0AAD4R7R7_9BILA</name>
<reference evidence="10" key="1">
    <citation type="submission" date="2022-01" db="EMBL/GenBank/DDBJ databases">
        <title>Genome Sequence Resource for Two Populations of Ditylenchus destructor, the Migratory Endoparasitic Phytonematode.</title>
        <authorList>
            <person name="Zhang H."/>
            <person name="Lin R."/>
            <person name="Xie B."/>
        </authorList>
    </citation>
    <scope>NUCLEOTIDE SEQUENCE</scope>
    <source>
        <strain evidence="10">BazhouSP</strain>
    </source>
</reference>
<dbReference type="GO" id="GO:0018996">
    <property type="term" value="P:molting cycle, collagen and cuticulin-based cuticle"/>
    <property type="evidence" value="ECO:0007669"/>
    <property type="project" value="TreeGrafter"/>
</dbReference>
<dbReference type="InterPro" id="IPR003392">
    <property type="entry name" value="PTHD_SSD"/>
</dbReference>
<dbReference type="PROSITE" id="PS50156">
    <property type="entry name" value="SSD"/>
    <property type="match status" value="1"/>
</dbReference>
<evidence type="ECO:0000256" key="4">
    <source>
        <dbReference type="ARBA" id="ARBA00022692"/>
    </source>
</evidence>
<evidence type="ECO:0000256" key="6">
    <source>
        <dbReference type="ARBA" id="ARBA00023136"/>
    </source>
</evidence>
<comment type="similarity">
    <text evidence="2">Belongs to the patched family.</text>
</comment>
<evidence type="ECO:0000256" key="3">
    <source>
        <dbReference type="ARBA" id="ARBA00022475"/>
    </source>
</evidence>
<feature type="transmembrane region" description="Helical" evidence="8">
    <location>
        <begin position="256"/>
        <end position="277"/>
    </location>
</feature>
<sequence>MCGSASVYRSGVLLHFEEVNNIRDDFSADHSPSRHEFAVAREFFKELGSPFHVVVVMVAADRGNILRKSYIDSALEIENHLRHRLKVKHGGGEYSYSDFCGTKCDTSHAVSIFLSLFRESSEKRAVKMTFPTLDVYGHKIYLANNLFGVSMDNRSNTIEGTTLVAINFHAIYNNSTMEAIMRKWEREALEYSIHTQKDPYSLIHVHTVSEGLASDEMKKTSALAAPLIGVSVAMIIFFTVVTSLKLDPIRSKPWEALFGVLCPVLSLAASFGFLFWIGFKFVPIATVVPFLVLAIGVDDVFIFLHAWAHTSHDLSLHIRVAEAMGSAGISITITSLTNFLSFAVGILSSTPAIRIFCVFMSTAILFAYIYQIFFYTAIVAIGGLREEANLNAYVPCIKLAKHKKEKPSKKHEWREALENTVETALDMWVDFLLSIWTRIALAICLLLYWTIAGYGVSQIKVGLSSERLFLDGSPLHEAINLHRNFKGLGQMIVFVNNPMDLSGSIGEILNVLEEFQSAPNSVGPSSTQIWLQPYLEFIAVQEGHPLNFQYKYLPGFLNFSEYHKWSHYISLGDSQDCFDEKSSCVSKFFFSTGFQGAISWVDRLKLLQSWRVITEKYTAFNITIYDDFSMYADQLLTIPPAAVQTVILALVCMSMVLIVFTPNYSTIVPGVICILSINLGVFGLLFYWDIDLDPISMTTTLMAIGLSVDFVAHISFHYYKGDTGDKKQRLKQALTSTSWPMLQAAFSTVLGILVLASVRAYMIEVFVKVVVLVIVLGMVHGLIFLPIVFAAIPFTKPCKKPAITIIKITSDQQLTSRSSEKEHYNLQASHILNRNRA</sequence>
<proteinExistence type="inferred from homology"/>
<evidence type="ECO:0000313" key="10">
    <source>
        <dbReference type="EMBL" id="KAI1728809.1"/>
    </source>
</evidence>
<protein>
    <submittedName>
        <fullName evidence="10">Patched family domain-containing protein</fullName>
    </submittedName>
</protein>
<dbReference type="PANTHER" id="PTHR10796:SF112">
    <property type="entry name" value="PATCHED-RELATED PROTEIN 18"/>
    <property type="match status" value="1"/>
</dbReference>
<feature type="transmembrane region" description="Helical" evidence="8">
    <location>
        <begin position="327"/>
        <end position="348"/>
    </location>
</feature>
<dbReference type="EMBL" id="JAKKPZ010000001">
    <property type="protein sequence ID" value="KAI1728809.1"/>
    <property type="molecule type" value="Genomic_DNA"/>
</dbReference>
<keyword evidence="5 8" id="KW-1133">Transmembrane helix</keyword>
<keyword evidence="11" id="KW-1185">Reference proteome</keyword>
<feature type="domain" description="SSD" evidence="9">
    <location>
        <begin position="224"/>
        <end position="381"/>
    </location>
</feature>
<feature type="transmembrane region" description="Helical" evidence="8">
    <location>
        <begin position="667"/>
        <end position="688"/>
    </location>
</feature>
<feature type="transmembrane region" description="Helical" evidence="8">
    <location>
        <begin position="284"/>
        <end position="307"/>
    </location>
</feature>
<feature type="transmembrane region" description="Helical" evidence="8">
    <location>
        <begin position="765"/>
        <end position="792"/>
    </location>
</feature>
<feature type="transmembrane region" description="Helical" evidence="8">
    <location>
        <begin position="435"/>
        <end position="457"/>
    </location>
</feature>
<comment type="subcellular location">
    <subcellularLocation>
        <location evidence="1">Cell membrane</location>
        <topology evidence="1">Multi-pass membrane protein</topology>
    </subcellularLocation>
</comment>
<evidence type="ECO:0000256" key="1">
    <source>
        <dbReference type="ARBA" id="ARBA00004651"/>
    </source>
</evidence>
<dbReference type="InterPro" id="IPR000731">
    <property type="entry name" value="SSD"/>
</dbReference>
<dbReference type="GO" id="GO:0030659">
    <property type="term" value="C:cytoplasmic vesicle membrane"/>
    <property type="evidence" value="ECO:0007669"/>
    <property type="project" value="TreeGrafter"/>
</dbReference>
<comment type="caution">
    <text evidence="10">The sequence shown here is derived from an EMBL/GenBank/DDBJ whole genome shotgun (WGS) entry which is preliminary data.</text>
</comment>
<feature type="transmembrane region" description="Helical" evidence="8">
    <location>
        <begin position="641"/>
        <end position="661"/>
    </location>
</feature>
<feature type="transmembrane region" description="Helical" evidence="8">
    <location>
        <begin position="739"/>
        <end position="758"/>
    </location>
</feature>
<keyword evidence="3" id="KW-1003">Cell membrane</keyword>
<dbReference type="PANTHER" id="PTHR10796">
    <property type="entry name" value="PATCHED-RELATED"/>
    <property type="match status" value="1"/>
</dbReference>
<feature type="transmembrane region" description="Helical" evidence="8">
    <location>
        <begin position="355"/>
        <end position="381"/>
    </location>
</feature>
<evidence type="ECO:0000313" key="11">
    <source>
        <dbReference type="Proteomes" id="UP001201812"/>
    </source>
</evidence>
<dbReference type="Proteomes" id="UP001201812">
    <property type="component" value="Unassembled WGS sequence"/>
</dbReference>
<dbReference type="Pfam" id="PF02460">
    <property type="entry name" value="Patched"/>
    <property type="match status" value="1"/>
</dbReference>
<evidence type="ECO:0000259" key="9">
    <source>
        <dbReference type="PROSITE" id="PS50156"/>
    </source>
</evidence>
<organism evidence="10 11">
    <name type="scientific">Ditylenchus destructor</name>
    <dbReference type="NCBI Taxonomy" id="166010"/>
    <lineage>
        <taxon>Eukaryota</taxon>
        <taxon>Metazoa</taxon>
        <taxon>Ecdysozoa</taxon>
        <taxon>Nematoda</taxon>
        <taxon>Chromadorea</taxon>
        <taxon>Rhabditida</taxon>
        <taxon>Tylenchina</taxon>
        <taxon>Tylenchomorpha</taxon>
        <taxon>Sphaerularioidea</taxon>
        <taxon>Anguinidae</taxon>
        <taxon>Anguininae</taxon>
        <taxon>Ditylenchus</taxon>
    </lineage>
</organism>
<accession>A0AAD4R7R7</accession>
<keyword evidence="4 8" id="KW-0812">Transmembrane</keyword>
<evidence type="ECO:0000256" key="2">
    <source>
        <dbReference type="ARBA" id="ARBA00005585"/>
    </source>
</evidence>
<dbReference type="GO" id="GO:0005886">
    <property type="term" value="C:plasma membrane"/>
    <property type="evidence" value="ECO:0007669"/>
    <property type="project" value="UniProtKB-SubCell"/>
</dbReference>
<evidence type="ECO:0000256" key="8">
    <source>
        <dbReference type="SAM" id="Phobius"/>
    </source>
</evidence>
<dbReference type="AlphaFoldDB" id="A0AAD4R7R7"/>
<evidence type="ECO:0000256" key="7">
    <source>
        <dbReference type="ARBA" id="ARBA00023180"/>
    </source>
</evidence>
<gene>
    <name evidence="10" type="ORF">DdX_01012</name>
</gene>
<dbReference type="SUPFAM" id="SSF82866">
    <property type="entry name" value="Multidrug efflux transporter AcrB transmembrane domain"/>
    <property type="match status" value="2"/>
</dbReference>
<feature type="transmembrane region" description="Helical" evidence="8">
    <location>
        <begin position="700"/>
        <end position="719"/>
    </location>
</feature>
<dbReference type="GO" id="GO:0006897">
    <property type="term" value="P:endocytosis"/>
    <property type="evidence" value="ECO:0007669"/>
    <property type="project" value="TreeGrafter"/>
</dbReference>
<feature type="transmembrane region" description="Helical" evidence="8">
    <location>
        <begin position="222"/>
        <end position="244"/>
    </location>
</feature>
<dbReference type="Gene3D" id="1.20.1640.10">
    <property type="entry name" value="Multidrug efflux transporter AcrB transmembrane domain"/>
    <property type="match status" value="2"/>
</dbReference>
<evidence type="ECO:0000256" key="5">
    <source>
        <dbReference type="ARBA" id="ARBA00022989"/>
    </source>
</evidence>
<dbReference type="InterPro" id="IPR051697">
    <property type="entry name" value="Patched_domain-protein"/>
</dbReference>
<dbReference type="FunFam" id="1.20.1640.10:FF:000013">
    <property type="entry name" value="PaTched Related family"/>
    <property type="match status" value="1"/>
</dbReference>